<gene>
    <name evidence="1" type="ORF">LPB140_00280</name>
</gene>
<sequence length="75" mass="8766">MLAIFMEIEIALAGAEYLAIRRIIEMMEMMIHVSFNMMMTCRYVLQLAFNMEEKVIRFAQAMHFDAEINAKRVSG</sequence>
<protein>
    <submittedName>
        <fullName evidence="1">Uncharacterized protein</fullName>
    </submittedName>
</protein>
<organism evidence="1 2">
    <name type="scientific">Sphingorhabdus lutea</name>
    <dbReference type="NCBI Taxonomy" id="1913578"/>
    <lineage>
        <taxon>Bacteria</taxon>
        <taxon>Pseudomonadati</taxon>
        <taxon>Pseudomonadota</taxon>
        <taxon>Alphaproteobacteria</taxon>
        <taxon>Sphingomonadales</taxon>
        <taxon>Sphingomonadaceae</taxon>
        <taxon>Sphingorhabdus</taxon>
    </lineage>
</organism>
<evidence type="ECO:0000313" key="2">
    <source>
        <dbReference type="Proteomes" id="UP000242561"/>
    </source>
</evidence>
<dbReference type="AlphaFoldDB" id="A0A1L3J8U5"/>
<name>A0A1L3J8U5_9SPHN</name>
<dbReference type="EMBL" id="CP018154">
    <property type="protein sequence ID" value="APG61538.1"/>
    <property type="molecule type" value="Genomic_DNA"/>
</dbReference>
<keyword evidence="2" id="KW-1185">Reference proteome</keyword>
<reference evidence="1 2" key="1">
    <citation type="submission" date="2016-11" db="EMBL/GenBank/DDBJ databases">
        <title>Sphingorhabdus sp. LPB0140, isolated from marine environment.</title>
        <authorList>
            <person name="Kim E."/>
            <person name="Yi H."/>
        </authorList>
    </citation>
    <scope>NUCLEOTIDE SEQUENCE [LARGE SCALE GENOMIC DNA]</scope>
    <source>
        <strain evidence="1 2">LPB0140</strain>
    </source>
</reference>
<evidence type="ECO:0000313" key="1">
    <source>
        <dbReference type="EMBL" id="APG61538.1"/>
    </source>
</evidence>
<dbReference type="KEGG" id="sphl:LPB140_00280"/>
<dbReference type="STRING" id="1913578.LPB140_00280"/>
<dbReference type="Proteomes" id="UP000242561">
    <property type="component" value="Chromosome"/>
</dbReference>
<proteinExistence type="predicted"/>
<accession>A0A1L3J8U5</accession>